<keyword evidence="5" id="KW-0997">Cell inner membrane</keyword>
<keyword evidence="9" id="KW-0472">Membrane</keyword>
<evidence type="ECO:0000256" key="7">
    <source>
        <dbReference type="ARBA" id="ARBA00022927"/>
    </source>
</evidence>
<dbReference type="AlphaFoldDB" id="A0A5M6CI93"/>
<keyword evidence="8" id="KW-1133">Transmembrane helix</keyword>
<protein>
    <submittedName>
        <fullName evidence="11">Energy transducer TonB</fullName>
    </submittedName>
</protein>
<keyword evidence="7" id="KW-0653">Protein transport</keyword>
<gene>
    <name evidence="11" type="ORF">F0919_14135</name>
</gene>
<dbReference type="GO" id="GO:0015031">
    <property type="term" value="P:protein transport"/>
    <property type="evidence" value="ECO:0007669"/>
    <property type="project" value="UniProtKB-KW"/>
</dbReference>
<keyword evidence="4" id="KW-1003">Cell membrane</keyword>
<dbReference type="Proteomes" id="UP000323632">
    <property type="component" value="Unassembled WGS sequence"/>
</dbReference>
<dbReference type="PANTHER" id="PTHR33446">
    <property type="entry name" value="PROTEIN TONB-RELATED"/>
    <property type="match status" value="1"/>
</dbReference>
<evidence type="ECO:0000256" key="8">
    <source>
        <dbReference type="ARBA" id="ARBA00022989"/>
    </source>
</evidence>
<dbReference type="GO" id="GO:0098797">
    <property type="term" value="C:plasma membrane protein complex"/>
    <property type="evidence" value="ECO:0007669"/>
    <property type="project" value="TreeGrafter"/>
</dbReference>
<organism evidence="11 12">
    <name type="scientific">Taibaiella lutea</name>
    <dbReference type="NCBI Taxonomy" id="2608001"/>
    <lineage>
        <taxon>Bacteria</taxon>
        <taxon>Pseudomonadati</taxon>
        <taxon>Bacteroidota</taxon>
        <taxon>Chitinophagia</taxon>
        <taxon>Chitinophagales</taxon>
        <taxon>Chitinophagaceae</taxon>
        <taxon>Taibaiella</taxon>
    </lineage>
</organism>
<dbReference type="NCBIfam" id="TIGR01352">
    <property type="entry name" value="tonB_Cterm"/>
    <property type="match status" value="1"/>
</dbReference>
<sequence length="147" mass="16356">MMLSPNKTSGKNVQITFSALMLAAFILFQSNIHVTAQSRKGEKKIFTMVDQTAEFPGGMSEMRTYLAKSIHYPDSAKKNNIQGKVVLQFIVNKDGSISDVDIMHNLAGGCGAEARRVVLAMPKWKPGMMNGQAVDMYYTLPIYFKTR</sequence>
<evidence type="ECO:0000256" key="4">
    <source>
        <dbReference type="ARBA" id="ARBA00022475"/>
    </source>
</evidence>
<evidence type="ECO:0000313" key="12">
    <source>
        <dbReference type="Proteomes" id="UP000323632"/>
    </source>
</evidence>
<keyword evidence="6" id="KW-0812">Transmembrane</keyword>
<dbReference type="Gene3D" id="3.30.1150.10">
    <property type="match status" value="1"/>
</dbReference>
<dbReference type="InterPro" id="IPR051045">
    <property type="entry name" value="TonB-dependent_transducer"/>
</dbReference>
<dbReference type="PANTHER" id="PTHR33446:SF2">
    <property type="entry name" value="PROTEIN TONB"/>
    <property type="match status" value="1"/>
</dbReference>
<keyword evidence="3" id="KW-0813">Transport</keyword>
<accession>A0A5M6CI93</accession>
<dbReference type="SUPFAM" id="SSF74653">
    <property type="entry name" value="TolA/TonB C-terminal domain"/>
    <property type="match status" value="1"/>
</dbReference>
<dbReference type="PROSITE" id="PS52015">
    <property type="entry name" value="TONB_CTD"/>
    <property type="match status" value="1"/>
</dbReference>
<dbReference type="EMBL" id="VWSH01000003">
    <property type="protein sequence ID" value="KAA5533672.1"/>
    <property type="molecule type" value="Genomic_DNA"/>
</dbReference>
<reference evidence="11 12" key="1">
    <citation type="submission" date="2019-09" db="EMBL/GenBank/DDBJ databases">
        <title>Genome sequence and assembly of Taibaiella sp.</title>
        <authorList>
            <person name="Chhetri G."/>
        </authorList>
    </citation>
    <scope>NUCLEOTIDE SEQUENCE [LARGE SCALE GENOMIC DNA]</scope>
    <source>
        <strain evidence="11 12">KVB11</strain>
    </source>
</reference>
<name>A0A5M6CI93_9BACT</name>
<evidence type="ECO:0000256" key="9">
    <source>
        <dbReference type="ARBA" id="ARBA00023136"/>
    </source>
</evidence>
<dbReference type="InterPro" id="IPR037682">
    <property type="entry name" value="TonB_C"/>
</dbReference>
<keyword evidence="12" id="KW-1185">Reference proteome</keyword>
<dbReference type="GO" id="GO:0031992">
    <property type="term" value="F:energy transducer activity"/>
    <property type="evidence" value="ECO:0007669"/>
    <property type="project" value="TreeGrafter"/>
</dbReference>
<evidence type="ECO:0000256" key="2">
    <source>
        <dbReference type="ARBA" id="ARBA00006555"/>
    </source>
</evidence>
<comment type="subcellular location">
    <subcellularLocation>
        <location evidence="1">Cell inner membrane</location>
        <topology evidence="1">Single-pass membrane protein</topology>
        <orientation evidence="1">Periplasmic side</orientation>
    </subcellularLocation>
</comment>
<dbReference type="RefSeq" id="WP_150033419.1">
    <property type="nucleotide sequence ID" value="NZ_VWSH01000003.1"/>
</dbReference>
<dbReference type="InterPro" id="IPR006260">
    <property type="entry name" value="TonB/TolA_C"/>
</dbReference>
<evidence type="ECO:0000256" key="6">
    <source>
        <dbReference type="ARBA" id="ARBA00022692"/>
    </source>
</evidence>
<evidence type="ECO:0000313" key="11">
    <source>
        <dbReference type="EMBL" id="KAA5533672.1"/>
    </source>
</evidence>
<evidence type="ECO:0000256" key="3">
    <source>
        <dbReference type="ARBA" id="ARBA00022448"/>
    </source>
</evidence>
<evidence type="ECO:0000259" key="10">
    <source>
        <dbReference type="PROSITE" id="PS52015"/>
    </source>
</evidence>
<feature type="domain" description="TonB C-terminal" evidence="10">
    <location>
        <begin position="57"/>
        <end position="147"/>
    </location>
</feature>
<comment type="caution">
    <text evidence="11">The sequence shown here is derived from an EMBL/GenBank/DDBJ whole genome shotgun (WGS) entry which is preliminary data.</text>
</comment>
<proteinExistence type="inferred from homology"/>
<dbReference type="Pfam" id="PF03544">
    <property type="entry name" value="TonB_C"/>
    <property type="match status" value="1"/>
</dbReference>
<evidence type="ECO:0000256" key="5">
    <source>
        <dbReference type="ARBA" id="ARBA00022519"/>
    </source>
</evidence>
<evidence type="ECO:0000256" key="1">
    <source>
        <dbReference type="ARBA" id="ARBA00004383"/>
    </source>
</evidence>
<comment type="similarity">
    <text evidence="2">Belongs to the TonB family.</text>
</comment>
<dbReference type="GO" id="GO:0055085">
    <property type="term" value="P:transmembrane transport"/>
    <property type="evidence" value="ECO:0007669"/>
    <property type="project" value="InterPro"/>
</dbReference>